<evidence type="ECO:0000313" key="2">
    <source>
        <dbReference type="EMBL" id="GCC33879.1"/>
    </source>
</evidence>
<accession>A0A401SU07</accession>
<dbReference type="EMBL" id="BEZZ01000549">
    <property type="protein sequence ID" value="GCC33879.1"/>
    <property type="molecule type" value="Genomic_DNA"/>
</dbReference>
<gene>
    <name evidence="2" type="ORF">chiPu_0012350</name>
</gene>
<comment type="caution">
    <text evidence="2">The sequence shown here is derived from an EMBL/GenBank/DDBJ whole genome shotgun (WGS) entry which is preliminary data.</text>
</comment>
<name>A0A401SU07_CHIPU</name>
<dbReference type="AlphaFoldDB" id="A0A401SU07"/>
<sequence length="84" mass="9222">MTCTNPQLPRPKSKSVDKDGYKRFSGDSAYPLLIISMQLEKKYYFPYGKMALSDGNGRDLSYCATATTHDHAYLGRGGALPAAL</sequence>
<feature type="region of interest" description="Disordered" evidence="1">
    <location>
        <begin position="1"/>
        <end position="20"/>
    </location>
</feature>
<proteinExistence type="predicted"/>
<evidence type="ECO:0000313" key="3">
    <source>
        <dbReference type="Proteomes" id="UP000287033"/>
    </source>
</evidence>
<protein>
    <submittedName>
        <fullName evidence="2">Uncharacterized protein</fullName>
    </submittedName>
</protein>
<evidence type="ECO:0000256" key="1">
    <source>
        <dbReference type="SAM" id="MobiDB-lite"/>
    </source>
</evidence>
<reference evidence="2 3" key="1">
    <citation type="journal article" date="2018" name="Nat. Ecol. Evol.">
        <title>Shark genomes provide insights into elasmobranch evolution and the origin of vertebrates.</title>
        <authorList>
            <person name="Hara Y"/>
            <person name="Yamaguchi K"/>
            <person name="Onimaru K"/>
            <person name="Kadota M"/>
            <person name="Koyanagi M"/>
            <person name="Keeley SD"/>
            <person name="Tatsumi K"/>
            <person name="Tanaka K"/>
            <person name="Motone F"/>
            <person name="Kageyama Y"/>
            <person name="Nozu R"/>
            <person name="Adachi N"/>
            <person name="Nishimura O"/>
            <person name="Nakagawa R"/>
            <person name="Tanegashima C"/>
            <person name="Kiyatake I"/>
            <person name="Matsumoto R"/>
            <person name="Murakumo K"/>
            <person name="Nishida K"/>
            <person name="Terakita A"/>
            <person name="Kuratani S"/>
            <person name="Sato K"/>
            <person name="Hyodo S Kuraku.S."/>
        </authorList>
    </citation>
    <scope>NUCLEOTIDE SEQUENCE [LARGE SCALE GENOMIC DNA]</scope>
</reference>
<keyword evidence="3" id="KW-1185">Reference proteome</keyword>
<organism evidence="2 3">
    <name type="scientific">Chiloscyllium punctatum</name>
    <name type="common">Brownbanded bambooshark</name>
    <name type="synonym">Hemiscyllium punctatum</name>
    <dbReference type="NCBI Taxonomy" id="137246"/>
    <lineage>
        <taxon>Eukaryota</taxon>
        <taxon>Metazoa</taxon>
        <taxon>Chordata</taxon>
        <taxon>Craniata</taxon>
        <taxon>Vertebrata</taxon>
        <taxon>Chondrichthyes</taxon>
        <taxon>Elasmobranchii</taxon>
        <taxon>Galeomorphii</taxon>
        <taxon>Galeoidea</taxon>
        <taxon>Orectolobiformes</taxon>
        <taxon>Hemiscylliidae</taxon>
        <taxon>Chiloscyllium</taxon>
    </lineage>
</organism>
<dbReference type="Proteomes" id="UP000287033">
    <property type="component" value="Unassembled WGS sequence"/>
</dbReference>